<feature type="compositionally biased region" description="Polar residues" evidence="1">
    <location>
        <begin position="472"/>
        <end position="500"/>
    </location>
</feature>
<feature type="region of interest" description="Disordered" evidence="1">
    <location>
        <begin position="275"/>
        <end position="458"/>
    </location>
</feature>
<feature type="compositionally biased region" description="Acidic residues" evidence="1">
    <location>
        <begin position="599"/>
        <end position="611"/>
    </location>
</feature>
<feature type="compositionally biased region" description="Basic and acidic residues" evidence="1">
    <location>
        <begin position="394"/>
        <end position="406"/>
    </location>
</feature>
<feature type="compositionally biased region" description="Basic and acidic residues" evidence="1">
    <location>
        <begin position="377"/>
        <end position="386"/>
    </location>
</feature>
<dbReference type="SUPFAM" id="SSF52540">
    <property type="entry name" value="P-loop containing nucleoside triphosphate hydrolases"/>
    <property type="match status" value="1"/>
</dbReference>
<feature type="compositionally biased region" description="Polar residues" evidence="1">
    <location>
        <begin position="1091"/>
        <end position="1112"/>
    </location>
</feature>
<feature type="compositionally biased region" description="Polar residues" evidence="1">
    <location>
        <begin position="138"/>
        <end position="149"/>
    </location>
</feature>
<proteinExistence type="predicted"/>
<dbReference type="GO" id="GO:0003924">
    <property type="term" value="F:GTPase activity"/>
    <property type="evidence" value="ECO:0007669"/>
    <property type="project" value="InterPro"/>
</dbReference>
<feature type="region of interest" description="Disordered" evidence="1">
    <location>
        <begin position="599"/>
        <end position="627"/>
    </location>
</feature>
<feature type="region of interest" description="Disordered" evidence="1">
    <location>
        <begin position="122"/>
        <end position="243"/>
    </location>
</feature>
<feature type="compositionally biased region" description="Basic and acidic residues" evidence="1">
    <location>
        <begin position="84"/>
        <end position="96"/>
    </location>
</feature>
<evidence type="ECO:0000313" key="2">
    <source>
        <dbReference type="EMBL" id="KAF3204469.1"/>
    </source>
</evidence>
<dbReference type="SMART" id="SM00174">
    <property type="entry name" value="RHO"/>
    <property type="match status" value="1"/>
</dbReference>
<feature type="compositionally biased region" description="Low complexity" evidence="1">
    <location>
        <begin position="122"/>
        <end position="137"/>
    </location>
</feature>
<feature type="compositionally biased region" description="Polar residues" evidence="1">
    <location>
        <begin position="182"/>
        <end position="199"/>
    </location>
</feature>
<dbReference type="Proteomes" id="UP000614610">
    <property type="component" value="Unassembled WGS sequence"/>
</dbReference>
<dbReference type="OrthoDB" id="5373744at2759"/>
<evidence type="ECO:0000256" key="1">
    <source>
        <dbReference type="SAM" id="MobiDB-lite"/>
    </source>
</evidence>
<protein>
    <submittedName>
        <fullName evidence="2">Uncharacterized protein</fullName>
    </submittedName>
</protein>
<gene>
    <name evidence="2" type="ORF">TWF679_009835</name>
</gene>
<feature type="compositionally biased region" description="Gly residues" evidence="1">
    <location>
        <begin position="7"/>
        <end position="16"/>
    </location>
</feature>
<feature type="region of interest" description="Disordered" evidence="1">
    <location>
        <begin position="1059"/>
        <end position="1120"/>
    </location>
</feature>
<feature type="region of interest" description="Disordered" evidence="1">
    <location>
        <begin position="470"/>
        <end position="554"/>
    </location>
</feature>
<dbReference type="GO" id="GO:0005525">
    <property type="term" value="F:GTP binding"/>
    <property type="evidence" value="ECO:0007669"/>
    <property type="project" value="InterPro"/>
</dbReference>
<feature type="compositionally biased region" description="Basic and acidic residues" evidence="1">
    <location>
        <begin position="347"/>
        <end position="366"/>
    </location>
</feature>
<dbReference type="SMART" id="SM00175">
    <property type="entry name" value="RAB"/>
    <property type="match status" value="1"/>
</dbReference>
<name>A0A8H8V1Y5_ORBOL</name>
<dbReference type="PRINTS" id="PR00449">
    <property type="entry name" value="RASTRNSFRMNG"/>
</dbReference>
<feature type="compositionally biased region" description="Basic residues" evidence="1">
    <location>
        <begin position="303"/>
        <end position="313"/>
    </location>
</feature>
<feature type="compositionally biased region" description="Basic residues" evidence="1">
    <location>
        <begin position="367"/>
        <end position="376"/>
    </location>
</feature>
<dbReference type="InterPro" id="IPR001806">
    <property type="entry name" value="Small_GTPase"/>
</dbReference>
<feature type="compositionally biased region" description="Polar residues" evidence="1">
    <location>
        <begin position="69"/>
        <end position="83"/>
    </location>
</feature>
<accession>A0A8H8V1Y5</accession>
<dbReference type="InterPro" id="IPR027417">
    <property type="entry name" value="P-loop_NTPase"/>
</dbReference>
<comment type="caution">
    <text evidence="2">The sequence shown here is derived from an EMBL/GenBank/DDBJ whole genome shotgun (WGS) entry which is preliminary data.</text>
</comment>
<feature type="compositionally biased region" description="Low complexity" evidence="1">
    <location>
        <begin position="35"/>
        <end position="50"/>
    </location>
</feature>
<feature type="compositionally biased region" description="Basic and acidic residues" evidence="1">
    <location>
        <begin position="501"/>
        <end position="519"/>
    </location>
</feature>
<feature type="compositionally biased region" description="Polar residues" evidence="1">
    <location>
        <begin position="51"/>
        <end position="60"/>
    </location>
</feature>
<evidence type="ECO:0000313" key="3">
    <source>
        <dbReference type="Proteomes" id="UP000614610"/>
    </source>
</evidence>
<feature type="compositionally biased region" description="Pro residues" evidence="1">
    <location>
        <begin position="422"/>
        <end position="438"/>
    </location>
</feature>
<feature type="region of interest" description="Disordered" evidence="1">
    <location>
        <begin position="1"/>
        <end position="106"/>
    </location>
</feature>
<dbReference type="EMBL" id="WIWT01000071">
    <property type="protein sequence ID" value="KAF3204469.1"/>
    <property type="molecule type" value="Genomic_DNA"/>
</dbReference>
<organism evidence="2 3">
    <name type="scientific">Orbilia oligospora</name>
    <name type="common">Nematode-trapping fungus</name>
    <name type="synonym">Arthrobotrys oligospora</name>
    <dbReference type="NCBI Taxonomy" id="2813651"/>
    <lineage>
        <taxon>Eukaryota</taxon>
        <taxon>Fungi</taxon>
        <taxon>Dikarya</taxon>
        <taxon>Ascomycota</taxon>
        <taxon>Pezizomycotina</taxon>
        <taxon>Orbiliomycetes</taxon>
        <taxon>Orbiliales</taxon>
        <taxon>Orbiliaceae</taxon>
        <taxon>Orbilia</taxon>
    </lineage>
</organism>
<sequence>MLSSFFFGGGGSGGAVGHQHRHGGAIRDEKAGRRGSSNSPTSSPNTNGGTANTNSRSWTSLFLRRDKNNSTPDSDYSSRSANRNSHDVIKKSRKSPDAITAASRSTSTLSLLELELARPAQTQVPVQGQVPGRVPVQDQTGSSPSNRSALTPKPHRRHSSAQHTSAAPTTAATAKSKASSKLQRQSAPAASSKKTSNHPQPSPDLLDSKRGNSAPNNIVVGQPTGGYSSSKPNQAEPRIPPSFRHSAFGPALLAQKPLFPKPAAYLYTVRSALSSTMSTGSSSPPPLDPPKRHIKRDRTPSPTRRHSTTRKVKAPTSRDVEHPDITCPELPTPPDSRRATPAHSHRPRESSRNLTTIKEDAPERSRERAKKHRRHRTQEEREEKERERRKRRAREAEEDRLEDIRRHRDRTPVSLTPEQPTRTPPPPPAGELIPPPRYTTPVIPRRESSTPGAQSMLRASATTIFQAIKTVGSKSSKDQLSNPSPKSSGTRVVLQQTDQSIKVKVDSPNRPRHIHRDEGDSTDSDELEQPHTPEGAEFPIAKNQERKSSAQASPNVKIVGEDVSEDSINERETIDFLLPYGGLREQFDSGYEIEQEIPEDELDEEDSEGDDVTVHAPGAQPVKKKSHHTLANSAVNIDPLSQQLPVLLSLIDNTVTAYETILETQGSFAVGIGGYQPVARRLLEKVGKIFSRELPPDAATWGETLEYISGRKDYPELCDVDFNDDDAISEFFEHDNEKMFIFNACLEEPEVLDPAVIGLRRLMEEDVTPEETAIYLTSYPHIRPLLLACRHMTDDELDILYSKRATAFLDVDVAVRSDKQREVTECAELSKGIDETVKQLEATIARMKTVQTSILKRKKGIEAHLSIHAPNDDEIPSLPAEIQTAIDEIQNEDIIRMEERKRRRKELREEAEEEDDGDTLLPDDSISQINPYRARYIPQSVTRAYQEAQTRAAASVAQVPASVASTKTSTSILQEYLTARAPPRQTQLGVHGNSHIAHSAGYDPSNPAGMGHLSVPKKPNAYLRMALPSKVYGTLVNDIKDAVRRFPIHNLNRNLEVIPERGETPEVGRSGTPDTHQHLQTSSPHDDALYRSNSRGSTKTPVRNVSGASSKKSGLFSKKPIDDTDRSCTPVIVHSGVGGFGVVAWPGCGSPMLGQLIGSQPGLEVVYPFPNYLILTQIVNGLTMDSTTNLIDRTYGYRPEINYLVAGASGCGKTTFLERITIGKIGGDDFRVPNKPFVLTNSAQENSPLLNFHENECLDSEQKKVRPEVLVLCYDIGNPASLEELDPINREVARIYGADIAVVVIGLKRDLRHEKQEGEFIDPLIGYKTAQALESAMYLECSAKTEELIPAVVEDLVKKGLDVKTGKAHQAPVMSLCILQWSR</sequence>
<dbReference type="Pfam" id="PF00071">
    <property type="entry name" value="Ras"/>
    <property type="match status" value="1"/>
</dbReference>
<feature type="compositionally biased region" description="Polar residues" evidence="1">
    <location>
        <begin position="1072"/>
        <end position="1083"/>
    </location>
</feature>
<dbReference type="Gene3D" id="3.40.50.300">
    <property type="entry name" value="P-loop containing nucleotide triphosphate hydrolases"/>
    <property type="match status" value="1"/>
</dbReference>
<reference evidence="2" key="1">
    <citation type="submission" date="2019-06" db="EMBL/GenBank/DDBJ databases">
        <authorList>
            <person name="Palmer J.M."/>
        </authorList>
    </citation>
    <scope>NUCLEOTIDE SEQUENCE</scope>
    <source>
        <strain evidence="2">TWF679</strain>
    </source>
</reference>
<feature type="compositionally biased region" description="Low complexity" evidence="1">
    <location>
        <begin position="161"/>
        <end position="181"/>
    </location>
</feature>